<dbReference type="InterPro" id="IPR036086">
    <property type="entry name" value="ParB/Sulfiredoxin_sf"/>
</dbReference>
<dbReference type="InterPro" id="IPR004437">
    <property type="entry name" value="ParB/RepB/Spo0J"/>
</dbReference>
<dbReference type="AlphaFoldDB" id="A0A2T1KJX0"/>
<evidence type="ECO:0000313" key="8">
    <source>
        <dbReference type="Proteomes" id="UP000238385"/>
    </source>
</evidence>
<dbReference type="Pfam" id="PF02195">
    <property type="entry name" value="ParB_N"/>
    <property type="match status" value="1"/>
</dbReference>
<dbReference type="SUPFAM" id="SSF109709">
    <property type="entry name" value="KorB DNA-binding domain-like"/>
    <property type="match status" value="1"/>
</dbReference>
<keyword evidence="3" id="KW-0159">Chromosome partition</keyword>
<evidence type="ECO:0000256" key="3">
    <source>
        <dbReference type="ARBA" id="ARBA00022829"/>
    </source>
</evidence>
<dbReference type="GO" id="GO:0007059">
    <property type="term" value="P:chromosome segregation"/>
    <property type="evidence" value="ECO:0007669"/>
    <property type="project" value="UniProtKB-KW"/>
</dbReference>
<name>A0A2T1KJX0_9GAMM</name>
<dbReference type="PROSITE" id="PS50943">
    <property type="entry name" value="HTH_CROC1"/>
    <property type="match status" value="1"/>
</dbReference>
<dbReference type="OrthoDB" id="9802051at2"/>
<dbReference type="Pfam" id="PF17762">
    <property type="entry name" value="HTH_ParB"/>
    <property type="match status" value="1"/>
</dbReference>
<accession>A0A2T1KJX0</accession>
<dbReference type="Proteomes" id="UP000238385">
    <property type="component" value="Unassembled WGS sequence"/>
</dbReference>
<dbReference type="InterPro" id="IPR050336">
    <property type="entry name" value="Chromosome_partition/occlusion"/>
</dbReference>
<dbReference type="PANTHER" id="PTHR33375:SF1">
    <property type="entry name" value="CHROMOSOME-PARTITIONING PROTEIN PARB-RELATED"/>
    <property type="match status" value="1"/>
</dbReference>
<comment type="similarity">
    <text evidence="1">Belongs to the ParB family.</text>
</comment>
<dbReference type="RefSeq" id="WP_106670211.1">
    <property type="nucleotide sequence ID" value="NZ_BMFE01000001.1"/>
</dbReference>
<organism evidence="7 8">
    <name type="scientific">Marinobacter halophilus</name>
    <dbReference type="NCBI Taxonomy" id="1323740"/>
    <lineage>
        <taxon>Bacteria</taxon>
        <taxon>Pseudomonadati</taxon>
        <taxon>Pseudomonadota</taxon>
        <taxon>Gammaproteobacteria</taxon>
        <taxon>Pseudomonadales</taxon>
        <taxon>Marinobacteraceae</taxon>
        <taxon>Marinobacter</taxon>
    </lineage>
</organism>
<evidence type="ECO:0000313" key="7">
    <source>
        <dbReference type="EMBL" id="PSF10429.1"/>
    </source>
</evidence>
<dbReference type="GO" id="GO:0003677">
    <property type="term" value="F:DNA binding"/>
    <property type="evidence" value="ECO:0007669"/>
    <property type="project" value="UniProtKB-KW"/>
</dbReference>
<dbReference type="InterPro" id="IPR001387">
    <property type="entry name" value="Cro/C1-type_HTH"/>
</dbReference>
<dbReference type="Pfam" id="PF23552">
    <property type="entry name" value="ParB_C"/>
    <property type="match status" value="1"/>
</dbReference>
<dbReference type="CDD" id="cd16393">
    <property type="entry name" value="SPO0J_N"/>
    <property type="match status" value="1"/>
</dbReference>
<dbReference type="Gene3D" id="1.10.10.2830">
    <property type="match status" value="1"/>
</dbReference>
<feature type="domain" description="HTH cro/C1-type" evidence="6">
    <location>
        <begin position="140"/>
        <end position="170"/>
    </location>
</feature>
<dbReference type="GO" id="GO:0005694">
    <property type="term" value="C:chromosome"/>
    <property type="evidence" value="ECO:0007669"/>
    <property type="project" value="TreeGrafter"/>
</dbReference>
<dbReference type="FunFam" id="1.10.10.2830:FF:000001">
    <property type="entry name" value="Chromosome partitioning protein ParB"/>
    <property type="match status" value="1"/>
</dbReference>
<evidence type="ECO:0000256" key="4">
    <source>
        <dbReference type="ARBA" id="ARBA00023125"/>
    </source>
</evidence>
<dbReference type="SUPFAM" id="SSF110849">
    <property type="entry name" value="ParB/Sulfiredoxin"/>
    <property type="match status" value="1"/>
</dbReference>
<comment type="caution">
    <text evidence="7">The sequence shown here is derived from an EMBL/GenBank/DDBJ whole genome shotgun (WGS) entry which is preliminary data.</text>
</comment>
<dbReference type="NCBIfam" id="TIGR00180">
    <property type="entry name" value="parB_part"/>
    <property type="match status" value="1"/>
</dbReference>
<protein>
    <recommendedName>
        <fullName evidence="2">Probable chromosome-partitioning protein ParB</fullName>
    </recommendedName>
</protein>
<proteinExistence type="inferred from homology"/>
<evidence type="ECO:0000256" key="5">
    <source>
        <dbReference type="ARBA" id="ARBA00025472"/>
    </source>
</evidence>
<dbReference type="FunFam" id="3.90.1530.30:FF:000001">
    <property type="entry name" value="Chromosome partitioning protein ParB"/>
    <property type="match status" value="1"/>
</dbReference>
<evidence type="ECO:0000256" key="1">
    <source>
        <dbReference type="ARBA" id="ARBA00006295"/>
    </source>
</evidence>
<dbReference type="InterPro" id="IPR041468">
    <property type="entry name" value="HTH_ParB/Spo0J"/>
</dbReference>
<dbReference type="InterPro" id="IPR003115">
    <property type="entry name" value="ParB_N"/>
</dbReference>
<keyword evidence="4" id="KW-0238">DNA-binding</keyword>
<dbReference type="SMART" id="SM00470">
    <property type="entry name" value="ParB"/>
    <property type="match status" value="1"/>
</dbReference>
<evidence type="ECO:0000259" key="6">
    <source>
        <dbReference type="PROSITE" id="PS50943"/>
    </source>
</evidence>
<reference evidence="7 8" key="1">
    <citation type="submission" date="2018-03" db="EMBL/GenBank/DDBJ databases">
        <title>Marinobacter brunus sp. nov., a marine bacterium of Gamma-proteobacteria isolated from the surface seawater of the South China Sea.</title>
        <authorList>
            <person name="Cheng H."/>
            <person name="Wu Y.-H."/>
            <person name="Xamxidin M."/>
            <person name="Xu X.-W."/>
        </authorList>
    </citation>
    <scope>NUCLEOTIDE SEQUENCE [LARGE SCALE GENOMIC DNA]</scope>
    <source>
        <strain evidence="7 8">JCM 30472</strain>
    </source>
</reference>
<sequence>MAAKKRGLGERGLGALLQGSKVHLNQETIDHDREMRDIPVDLIQRGRYQPRRDMDPTALQELADSIRQQGVMQPVVVRPIAEGRYELIAGERRWRATQLAELDSIPAIIRNVPDEAAIAMSLIENIQRENLNPIEEAFALQRLQDEFGLTQAQVAEAVGKSRTTITNLLRLIGLSEDVRTMLEHGDLEMGHGRAMLTLPPEQQMQVARQVVAKSLSVRQTEALVRRIQQQKPEVEDSASQALDPNIRSLQDDLSERLGARVAINHGKRGKGKVVIEYSSLDELDGILGHIR</sequence>
<dbReference type="InterPro" id="IPR057240">
    <property type="entry name" value="ParB_dimer_C"/>
</dbReference>
<dbReference type="PANTHER" id="PTHR33375">
    <property type="entry name" value="CHROMOSOME-PARTITIONING PROTEIN PARB-RELATED"/>
    <property type="match status" value="1"/>
</dbReference>
<gene>
    <name evidence="7" type="ORF">C7H08_00175</name>
</gene>
<evidence type="ECO:0000256" key="2">
    <source>
        <dbReference type="ARBA" id="ARBA00022372"/>
    </source>
</evidence>
<dbReference type="Gene3D" id="3.90.1530.30">
    <property type="match status" value="1"/>
</dbReference>
<comment type="function">
    <text evidence="5">Involved in chromosome partition. Localize to both poles of the predivisional cell following completion of DNA replication. Binds to the DNA origin of replication.</text>
</comment>
<keyword evidence="8" id="KW-1185">Reference proteome</keyword>
<dbReference type="GO" id="GO:0045881">
    <property type="term" value="P:positive regulation of sporulation resulting in formation of a cellular spore"/>
    <property type="evidence" value="ECO:0007669"/>
    <property type="project" value="TreeGrafter"/>
</dbReference>
<dbReference type="EMBL" id="PXNN01000003">
    <property type="protein sequence ID" value="PSF10429.1"/>
    <property type="molecule type" value="Genomic_DNA"/>
</dbReference>